<dbReference type="Proteomes" id="UP001303760">
    <property type="component" value="Unassembled WGS sequence"/>
</dbReference>
<accession>A0AAN7C6J3</accession>
<comment type="caution">
    <text evidence="2">The sequence shown here is derived from an EMBL/GenBank/DDBJ whole genome shotgun (WGS) entry which is preliminary data.</text>
</comment>
<protein>
    <submittedName>
        <fullName evidence="2">Uncharacterized protein</fullName>
    </submittedName>
</protein>
<feature type="compositionally biased region" description="Low complexity" evidence="1">
    <location>
        <begin position="780"/>
        <end position="790"/>
    </location>
</feature>
<evidence type="ECO:0000313" key="2">
    <source>
        <dbReference type="EMBL" id="KAK4236361.1"/>
    </source>
</evidence>
<feature type="region of interest" description="Disordered" evidence="1">
    <location>
        <begin position="74"/>
        <end position="110"/>
    </location>
</feature>
<feature type="compositionally biased region" description="Polar residues" evidence="1">
    <location>
        <begin position="177"/>
        <end position="186"/>
    </location>
</feature>
<evidence type="ECO:0000313" key="3">
    <source>
        <dbReference type="Proteomes" id="UP001303760"/>
    </source>
</evidence>
<feature type="compositionally biased region" description="Basic and acidic residues" evidence="1">
    <location>
        <begin position="327"/>
        <end position="340"/>
    </location>
</feature>
<sequence length="811" mass="90522">MAAVADLRGKSILSTTSPEIDPVQKKDDPSENRDHNLVPPSEHLQPDPCLQGISSGTAIISFYSTASSQAIAHSASFTSPETDAAQEQGGELNDNTLSKPDPVLNTTADHTHIRQASPRDIPRVAGRSAQHPRTARPFIISPGHPVFRRGRFHARIPNPPYGRLNLRNGPRARDGNQAWQTPRAQQVPQAIPADLEVLISTVDMEEMGTHVLGGLVEASVGCKGSLFAKQVPGDLSTPHGAFKVKRHKYMAFPQPDMGESNREFDRELEECRPIIQGFDEEFIDAYVSRYAEKTALFESMMEEHHEEFGAIYESFLSIKKSLRDLNDTRESAKSDAELHPPRQPRLTPAKRAMVLATVAEAEEQLTKQLEAVQHDLHEIIIRGGGMIKHALRQDFGAANAIDEYRTKALQRKEAEEENTELVTSGAMLGLRGSFKEQDSQTRNVILEHTQRVVDERMKGFGQPYKPGKFGTLTSNLDTLITTVPEWFILLETKGTVQLHGATALDRYKELIQVLGNTCVIGRDAQWAVAERPKKPFTKQYHGPDPGWPNEKQRVVGGWWSCRSGPDASLAENRCKLCHPRGPSGRTTETVMYPSSAEEHKYILAEIEEAMAEANKRDRLRLKHQLQQDQEDFDSYLQQREWRRSGGVLELHELLYGMSINELNHRPSIERSQSWQVRGSVAQCQEAVFGKGVDNSDLPAQRRLSEPIQGGMAPRPNLQDNPQALAQALATSKETIVQAEPSPWDEIQRLFPTHEMILEGQLPTIRKPAVQEEPPVQNGPTQTTKSQTKSQLRSSMARPGQKGKGKSVTWLD</sequence>
<organism evidence="2 3">
    <name type="scientific">Achaetomium macrosporum</name>
    <dbReference type="NCBI Taxonomy" id="79813"/>
    <lineage>
        <taxon>Eukaryota</taxon>
        <taxon>Fungi</taxon>
        <taxon>Dikarya</taxon>
        <taxon>Ascomycota</taxon>
        <taxon>Pezizomycotina</taxon>
        <taxon>Sordariomycetes</taxon>
        <taxon>Sordariomycetidae</taxon>
        <taxon>Sordariales</taxon>
        <taxon>Chaetomiaceae</taxon>
        <taxon>Achaetomium</taxon>
    </lineage>
</organism>
<reference evidence="2" key="2">
    <citation type="submission" date="2023-05" db="EMBL/GenBank/DDBJ databases">
        <authorList>
            <consortium name="Lawrence Berkeley National Laboratory"/>
            <person name="Steindorff A."/>
            <person name="Hensen N."/>
            <person name="Bonometti L."/>
            <person name="Westerberg I."/>
            <person name="Brannstrom I.O."/>
            <person name="Guillou S."/>
            <person name="Cros-Aarteil S."/>
            <person name="Calhoun S."/>
            <person name="Haridas S."/>
            <person name="Kuo A."/>
            <person name="Mondo S."/>
            <person name="Pangilinan J."/>
            <person name="Riley R."/>
            <person name="Labutti K."/>
            <person name="Andreopoulos B."/>
            <person name="Lipzen A."/>
            <person name="Chen C."/>
            <person name="Yanf M."/>
            <person name="Daum C."/>
            <person name="Ng V."/>
            <person name="Clum A."/>
            <person name="Ohm R."/>
            <person name="Martin F."/>
            <person name="Silar P."/>
            <person name="Natvig D."/>
            <person name="Lalanne C."/>
            <person name="Gautier V."/>
            <person name="Ament-Velasquez S.L."/>
            <person name="Kruys A."/>
            <person name="Hutchinson M.I."/>
            <person name="Powell A.J."/>
            <person name="Barry K."/>
            <person name="Miller A.N."/>
            <person name="Grigoriev I.V."/>
            <person name="Debuchy R."/>
            <person name="Gladieux P."/>
            <person name="Thoren M.H."/>
            <person name="Johannesson H."/>
        </authorList>
    </citation>
    <scope>NUCLEOTIDE SEQUENCE</scope>
    <source>
        <strain evidence="2">CBS 532.94</strain>
    </source>
</reference>
<feature type="region of interest" description="Disordered" evidence="1">
    <location>
        <begin position="770"/>
        <end position="811"/>
    </location>
</feature>
<keyword evidence="3" id="KW-1185">Reference proteome</keyword>
<gene>
    <name evidence="2" type="ORF">C8A03DRAFT_16977</name>
</gene>
<dbReference type="EMBL" id="MU860197">
    <property type="protein sequence ID" value="KAK4236361.1"/>
    <property type="molecule type" value="Genomic_DNA"/>
</dbReference>
<reference evidence="2" key="1">
    <citation type="journal article" date="2023" name="Mol. Phylogenet. Evol.">
        <title>Genome-scale phylogeny and comparative genomics of the fungal order Sordariales.</title>
        <authorList>
            <person name="Hensen N."/>
            <person name="Bonometti L."/>
            <person name="Westerberg I."/>
            <person name="Brannstrom I.O."/>
            <person name="Guillou S."/>
            <person name="Cros-Aarteil S."/>
            <person name="Calhoun S."/>
            <person name="Haridas S."/>
            <person name="Kuo A."/>
            <person name="Mondo S."/>
            <person name="Pangilinan J."/>
            <person name="Riley R."/>
            <person name="LaButti K."/>
            <person name="Andreopoulos B."/>
            <person name="Lipzen A."/>
            <person name="Chen C."/>
            <person name="Yan M."/>
            <person name="Daum C."/>
            <person name="Ng V."/>
            <person name="Clum A."/>
            <person name="Steindorff A."/>
            <person name="Ohm R.A."/>
            <person name="Martin F."/>
            <person name="Silar P."/>
            <person name="Natvig D.O."/>
            <person name="Lalanne C."/>
            <person name="Gautier V."/>
            <person name="Ament-Velasquez S.L."/>
            <person name="Kruys A."/>
            <person name="Hutchinson M.I."/>
            <person name="Powell A.J."/>
            <person name="Barry K."/>
            <person name="Miller A.N."/>
            <person name="Grigoriev I.V."/>
            <person name="Debuchy R."/>
            <person name="Gladieux P."/>
            <person name="Hiltunen Thoren M."/>
            <person name="Johannesson H."/>
        </authorList>
    </citation>
    <scope>NUCLEOTIDE SEQUENCE</scope>
    <source>
        <strain evidence="2">CBS 532.94</strain>
    </source>
</reference>
<name>A0AAN7C6J3_9PEZI</name>
<feature type="region of interest" description="Disordered" evidence="1">
    <location>
        <begin position="1"/>
        <end position="50"/>
    </location>
</feature>
<feature type="region of interest" description="Disordered" evidence="1">
    <location>
        <begin position="158"/>
        <end position="186"/>
    </location>
</feature>
<proteinExistence type="predicted"/>
<feature type="compositionally biased region" description="Basic and acidic residues" evidence="1">
    <location>
        <begin position="22"/>
        <end position="36"/>
    </location>
</feature>
<evidence type="ECO:0000256" key="1">
    <source>
        <dbReference type="SAM" id="MobiDB-lite"/>
    </source>
</evidence>
<feature type="compositionally biased region" description="Polar residues" evidence="1">
    <location>
        <begin position="93"/>
        <end position="108"/>
    </location>
</feature>
<dbReference type="AlphaFoldDB" id="A0AAN7C6J3"/>
<feature type="region of interest" description="Disordered" evidence="1">
    <location>
        <begin position="327"/>
        <end position="347"/>
    </location>
</feature>